<dbReference type="EMBL" id="FWXW01000006">
    <property type="protein sequence ID" value="SMC76419.1"/>
    <property type="molecule type" value="Genomic_DNA"/>
</dbReference>
<keyword evidence="2" id="KW-0238">DNA-binding</keyword>
<evidence type="ECO:0000256" key="2">
    <source>
        <dbReference type="ARBA" id="ARBA00023125"/>
    </source>
</evidence>
<reference evidence="5 6" key="1">
    <citation type="submission" date="2017-04" db="EMBL/GenBank/DDBJ databases">
        <authorList>
            <person name="Afonso C.L."/>
            <person name="Miller P.J."/>
            <person name="Scott M.A."/>
            <person name="Spackman E."/>
            <person name="Goraichik I."/>
            <person name="Dimitrov K.M."/>
            <person name="Suarez D.L."/>
            <person name="Swayne D.E."/>
        </authorList>
    </citation>
    <scope>NUCLEOTIDE SEQUENCE [LARGE SCALE GENOMIC DNA]</scope>
    <source>
        <strain evidence="5 6">DSM 12816</strain>
    </source>
</reference>
<dbReference type="Proteomes" id="UP000192790">
    <property type="component" value="Unassembled WGS sequence"/>
</dbReference>
<dbReference type="CDD" id="cd00038">
    <property type="entry name" value="CAP_ED"/>
    <property type="match status" value="1"/>
</dbReference>
<proteinExistence type="predicted"/>
<evidence type="ECO:0000256" key="3">
    <source>
        <dbReference type="ARBA" id="ARBA00023163"/>
    </source>
</evidence>
<dbReference type="SUPFAM" id="SSF46785">
    <property type="entry name" value="Winged helix' DNA-binding domain"/>
    <property type="match status" value="1"/>
</dbReference>
<protein>
    <submittedName>
        <fullName evidence="5">CRP/FNR family transcriptional regulator, anaerobic regulatory protein</fullName>
    </submittedName>
</protein>
<dbReference type="InterPro" id="IPR012318">
    <property type="entry name" value="HTH_CRP"/>
</dbReference>
<dbReference type="InterPro" id="IPR036390">
    <property type="entry name" value="WH_DNA-bd_sf"/>
</dbReference>
<dbReference type="PROSITE" id="PS51063">
    <property type="entry name" value="HTH_CRP_2"/>
    <property type="match status" value="1"/>
</dbReference>
<evidence type="ECO:0000259" key="4">
    <source>
        <dbReference type="PROSITE" id="PS51063"/>
    </source>
</evidence>
<sequence length="229" mass="25798">MNQQDREYLAKHLSFWRHLTDAERADAEGCTFAAVYPKGKKLYGGNKECLGLVLVESGQLRAFITSKEGKEISLYRLLSLDVCILSASCMIKNLNFDVNIEVEKDSRLFVLPTDCFNRLSNENIAVKNFALELMSARFSEVMWVFDQYVFGTAAGRLARFLLEHSALEDSDTLRVTHEAIANDLGTAREVVTRLLKHFATDNVVALGRSTIQILDKEKLEELGVSQNEV</sequence>
<dbReference type="Pfam" id="PF13545">
    <property type="entry name" value="HTH_Crp_2"/>
    <property type="match status" value="1"/>
</dbReference>
<dbReference type="SUPFAM" id="SSF51206">
    <property type="entry name" value="cAMP-binding domain-like"/>
    <property type="match status" value="1"/>
</dbReference>
<dbReference type="AlphaFoldDB" id="A0A1W2BU52"/>
<dbReference type="STRING" id="1122930.SAMN02745168_2377"/>
<evidence type="ECO:0000256" key="1">
    <source>
        <dbReference type="ARBA" id="ARBA00023015"/>
    </source>
</evidence>
<dbReference type="InterPro" id="IPR014710">
    <property type="entry name" value="RmlC-like_jellyroll"/>
</dbReference>
<dbReference type="GO" id="GO:0003677">
    <property type="term" value="F:DNA binding"/>
    <property type="evidence" value="ECO:0007669"/>
    <property type="project" value="UniProtKB-KW"/>
</dbReference>
<dbReference type="RefSeq" id="WP_084235054.1">
    <property type="nucleotide sequence ID" value="NZ_FWXW01000006.1"/>
</dbReference>
<dbReference type="GO" id="GO:0006355">
    <property type="term" value="P:regulation of DNA-templated transcription"/>
    <property type="evidence" value="ECO:0007669"/>
    <property type="project" value="InterPro"/>
</dbReference>
<keyword evidence="3" id="KW-0804">Transcription</keyword>
<keyword evidence="6" id="KW-1185">Reference proteome</keyword>
<dbReference type="InterPro" id="IPR018490">
    <property type="entry name" value="cNMP-bd_dom_sf"/>
</dbReference>
<dbReference type="Gene3D" id="2.60.120.10">
    <property type="entry name" value="Jelly Rolls"/>
    <property type="match status" value="1"/>
</dbReference>
<feature type="domain" description="HTH crp-type" evidence="4">
    <location>
        <begin position="151"/>
        <end position="217"/>
    </location>
</feature>
<organism evidence="5 6">
    <name type="scientific">Papillibacter cinnamivorans DSM 12816</name>
    <dbReference type="NCBI Taxonomy" id="1122930"/>
    <lineage>
        <taxon>Bacteria</taxon>
        <taxon>Bacillati</taxon>
        <taxon>Bacillota</taxon>
        <taxon>Clostridia</taxon>
        <taxon>Eubacteriales</taxon>
        <taxon>Oscillospiraceae</taxon>
        <taxon>Papillibacter</taxon>
    </lineage>
</organism>
<gene>
    <name evidence="5" type="ORF">SAMN02745168_2377</name>
</gene>
<dbReference type="SMART" id="SM00419">
    <property type="entry name" value="HTH_CRP"/>
    <property type="match status" value="1"/>
</dbReference>
<dbReference type="OrthoDB" id="9776746at2"/>
<dbReference type="Gene3D" id="1.10.10.10">
    <property type="entry name" value="Winged helix-like DNA-binding domain superfamily/Winged helix DNA-binding domain"/>
    <property type="match status" value="1"/>
</dbReference>
<dbReference type="InterPro" id="IPR000595">
    <property type="entry name" value="cNMP-bd_dom"/>
</dbReference>
<evidence type="ECO:0000313" key="5">
    <source>
        <dbReference type="EMBL" id="SMC76419.1"/>
    </source>
</evidence>
<keyword evidence="1" id="KW-0805">Transcription regulation</keyword>
<name>A0A1W2BU52_9FIRM</name>
<accession>A0A1W2BU52</accession>
<dbReference type="InterPro" id="IPR036388">
    <property type="entry name" value="WH-like_DNA-bd_sf"/>
</dbReference>
<evidence type="ECO:0000313" key="6">
    <source>
        <dbReference type="Proteomes" id="UP000192790"/>
    </source>
</evidence>